<dbReference type="GO" id="GO:0140359">
    <property type="term" value="F:ABC-type transporter activity"/>
    <property type="evidence" value="ECO:0007669"/>
    <property type="project" value="InterPro"/>
</dbReference>
<feature type="transmembrane region" description="Helical" evidence="5">
    <location>
        <begin position="57"/>
        <end position="76"/>
    </location>
</feature>
<reference evidence="7 8" key="1">
    <citation type="journal article" date="2015" name="Genome Announc.">
        <title>Expanding the biotechnology potential of lactobacilli through comparative genomics of 213 strains and associated genera.</title>
        <authorList>
            <person name="Sun Z."/>
            <person name="Harris H.M."/>
            <person name="McCann A."/>
            <person name="Guo C."/>
            <person name="Argimon S."/>
            <person name="Zhang W."/>
            <person name="Yang X."/>
            <person name="Jeffery I.B."/>
            <person name="Cooney J.C."/>
            <person name="Kagawa T.F."/>
            <person name="Liu W."/>
            <person name="Song Y."/>
            <person name="Salvetti E."/>
            <person name="Wrobel A."/>
            <person name="Rasinkangas P."/>
            <person name="Parkhill J."/>
            <person name="Rea M.C."/>
            <person name="O'Sullivan O."/>
            <person name="Ritari J."/>
            <person name="Douillard F.P."/>
            <person name="Paul Ross R."/>
            <person name="Yang R."/>
            <person name="Briner A.E."/>
            <person name="Felis G.E."/>
            <person name="de Vos W.M."/>
            <person name="Barrangou R."/>
            <person name="Klaenhammer T.R."/>
            <person name="Caufield P.W."/>
            <person name="Cui Y."/>
            <person name="Zhang H."/>
            <person name="O'Toole P.W."/>
        </authorList>
    </citation>
    <scope>NUCLEOTIDE SEQUENCE [LARGE SCALE GENOMIC DNA]</scope>
    <source>
        <strain evidence="7 8">DSM 12744</strain>
    </source>
</reference>
<feature type="domain" description="ABC-2 type transporter transmembrane" evidence="6">
    <location>
        <begin position="3"/>
        <end position="219"/>
    </location>
</feature>
<evidence type="ECO:0000313" key="7">
    <source>
        <dbReference type="EMBL" id="KRL07905.1"/>
    </source>
</evidence>
<name>A0A0R1MJM4_9LACO</name>
<dbReference type="Pfam" id="PF01061">
    <property type="entry name" value="ABC2_membrane"/>
    <property type="match status" value="1"/>
</dbReference>
<gene>
    <name evidence="7" type="ORF">FD09_GL001718</name>
</gene>
<evidence type="ECO:0000256" key="5">
    <source>
        <dbReference type="SAM" id="Phobius"/>
    </source>
</evidence>
<feature type="transmembrane region" description="Helical" evidence="5">
    <location>
        <begin position="258"/>
        <end position="275"/>
    </location>
</feature>
<evidence type="ECO:0000256" key="1">
    <source>
        <dbReference type="ARBA" id="ARBA00004141"/>
    </source>
</evidence>
<dbReference type="PANTHER" id="PTHR43229">
    <property type="entry name" value="NODULATION PROTEIN J"/>
    <property type="match status" value="1"/>
</dbReference>
<feature type="transmembrane region" description="Helical" evidence="5">
    <location>
        <begin position="142"/>
        <end position="162"/>
    </location>
</feature>
<dbReference type="GO" id="GO:0016020">
    <property type="term" value="C:membrane"/>
    <property type="evidence" value="ECO:0007669"/>
    <property type="project" value="UniProtKB-SubCell"/>
</dbReference>
<feature type="transmembrane region" description="Helical" evidence="5">
    <location>
        <begin position="20"/>
        <end position="37"/>
    </location>
</feature>
<proteinExistence type="predicted"/>
<organism evidence="7 8">
    <name type="scientific">Schleiferilactobacillus perolens DSM 12744</name>
    <dbReference type="NCBI Taxonomy" id="1423792"/>
    <lineage>
        <taxon>Bacteria</taxon>
        <taxon>Bacillati</taxon>
        <taxon>Bacillota</taxon>
        <taxon>Bacilli</taxon>
        <taxon>Lactobacillales</taxon>
        <taxon>Lactobacillaceae</taxon>
        <taxon>Schleiferilactobacillus</taxon>
    </lineage>
</organism>
<dbReference type="STRING" id="1423792.FD09_GL001718"/>
<accession>A0A0R1MJM4</accession>
<protein>
    <submittedName>
        <fullName evidence="7">ABC transporter, integral membrane protein</fullName>
    </submittedName>
</protein>
<dbReference type="OrthoDB" id="162334at2"/>
<keyword evidence="2 5" id="KW-0812">Transmembrane</keyword>
<evidence type="ECO:0000313" key="8">
    <source>
        <dbReference type="Proteomes" id="UP000051330"/>
    </source>
</evidence>
<comment type="subcellular location">
    <subcellularLocation>
        <location evidence="1">Membrane</location>
        <topology evidence="1">Multi-pass membrane protein</topology>
    </subcellularLocation>
</comment>
<dbReference type="AlphaFoldDB" id="A0A0R1MJM4"/>
<comment type="caution">
    <text evidence="7">The sequence shown here is derived from an EMBL/GenBank/DDBJ whole genome shotgun (WGS) entry which is preliminary data.</text>
</comment>
<evidence type="ECO:0000256" key="3">
    <source>
        <dbReference type="ARBA" id="ARBA00022989"/>
    </source>
</evidence>
<evidence type="ECO:0000256" key="2">
    <source>
        <dbReference type="ARBA" id="ARBA00022692"/>
    </source>
</evidence>
<dbReference type="EMBL" id="AZEC01000029">
    <property type="protein sequence ID" value="KRL07905.1"/>
    <property type="molecule type" value="Genomic_DNA"/>
</dbReference>
<keyword evidence="8" id="KW-1185">Reference proteome</keyword>
<dbReference type="InterPro" id="IPR013525">
    <property type="entry name" value="ABC2_TM"/>
</dbReference>
<dbReference type="InterPro" id="IPR051784">
    <property type="entry name" value="Nod_factor_ABC_transporter"/>
</dbReference>
<dbReference type="PATRIC" id="fig|1423792.3.peg.1742"/>
<feature type="transmembrane region" description="Helical" evidence="5">
    <location>
        <begin position="105"/>
        <end position="130"/>
    </location>
</feature>
<keyword evidence="4 5" id="KW-0472">Membrane</keyword>
<evidence type="ECO:0000259" key="6">
    <source>
        <dbReference type="Pfam" id="PF01061"/>
    </source>
</evidence>
<dbReference type="RefSeq" id="WP_057822529.1">
    <property type="nucleotide sequence ID" value="NZ_AZEC01000029.1"/>
</dbReference>
<keyword evidence="3 5" id="KW-1133">Transmembrane helix</keyword>
<sequence>MTAMIRRNLLLYFRDRAGVFFSLLGALISFVLYIVFLKQSILTEWSAAPNANQLLDLWQIGGTMTIMGITTTLASLQRMVQDRENGVRSDLLLTDAGPFGLQVSYMVSAAIIGLFMQLMVLLIMGLYFMIVDGMTIPWAELPMVGVIMVLSTVTATALNAVLVQGIKKLATLGAVSTVISTAAGFLVGTYVPIGALPDAAQVLIKCTPGAYIAALYRDTLMGPTLATTFQNHPAALVRFRETMGVRIAWSSQLTAGQTYGIVGGVLIVALLLALLPQWRAARQRRALVNA</sequence>
<feature type="transmembrane region" description="Helical" evidence="5">
    <location>
        <begin position="169"/>
        <end position="193"/>
    </location>
</feature>
<dbReference type="Proteomes" id="UP000051330">
    <property type="component" value="Unassembled WGS sequence"/>
</dbReference>
<evidence type="ECO:0000256" key="4">
    <source>
        <dbReference type="ARBA" id="ARBA00023136"/>
    </source>
</evidence>
<dbReference type="PANTHER" id="PTHR43229:SF2">
    <property type="entry name" value="NODULATION PROTEIN J"/>
    <property type="match status" value="1"/>
</dbReference>